<reference evidence="2 3" key="1">
    <citation type="submission" date="2023-02" db="EMBL/GenBank/DDBJ databases">
        <title>LHISI_Scaffold_Assembly.</title>
        <authorList>
            <person name="Stuart O.P."/>
            <person name="Cleave R."/>
            <person name="Magrath M.J.L."/>
            <person name="Mikheyev A.S."/>
        </authorList>
    </citation>
    <scope>NUCLEOTIDE SEQUENCE [LARGE SCALE GENOMIC DNA]</scope>
    <source>
        <strain evidence="2">Daus_M_001</strain>
        <tissue evidence="2">Leg muscle</tissue>
    </source>
</reference>
<feature type="compositionally biased region" description="Basic residues" evidence="1">
    <location>
        <begin position="182"/>
        <end position="192"/>
    </location>
</feature>
<dbReference type="EMBL" id="JARBHB010000006">
    <property type="protein sequence ID" value="KAJ8881217.1"/>
    <property type="molecule type" value="Genomic_DNA"/>
</dbReference>
<evidence type="ECO:0000313" key="2">
    <source>
        <dbReference type="EMBL" id="KAJ8881217.1"/>
    </source>
</evidence>
<feature type="region of interest" description="Disordered" evidence="1">
    <location>
        <begin position="175"/>
        <end position="215"/>
    </location>
</feature>
<sequence>MLAVIPSVVNRTPTIRWRRPWKILTYPNLSSNLRAAAFGFYINIVATQQRKYSIHLTADPTCPLCGSIDTALHRAISCVYAAPIWQWCRVRVQKIIRDERGDVSNTHMFHWGFLHLPLSSTKSCGLVYTSCDRFFGGPFDTEPCVAQATPAVLAWCAQSDERSVGFSVVVGERKQQKGDSQRKRKLLAKPHGRGIQAIPEKTRRPTASSGTIPTC</sequence>
<evidence type="ECO:0000313" key="3">
    <source>
        <dbReference type="Proteomes" id="UP001159363"/>
    </source>
</evidence>
<accession>A0ABQ9HA75</accession>
<proteinExistence type="predicted"/>
<feature type="compositionally biased region" description="Polar residues" evidence="1">
    <location>
        <begin position="205"/>
        <end position="215"/>
    </location>
</feature>
<protein>
    <recommendedName>
        <fullName evidence="4">Reverse transcriptase zinc-binding domain-containing protein</fullName>
    </recommendedName>
</protein>
<evidence type="ECO:0000256" key="1">
    <source>
        <dbReference type="SAM" id="MobiDB-lite"/>
    </source>
</evidence>
<comment type="caution">
    <text evidence="2">The sequence shown here is derived from an EMBL/GenBank/DDBJ whole genome shotgun (WGS) entry which is preliminary data.</text>
</comment>
<gene>
    <name evidence="2" type="ORF">PR048_017691</name>
</gene>
<dbReference type="Proteomes" id="UP001159363">
    <property type="component" value="Chromosome 5"/>
</dbReference>
<keyword evidence="3" id="KW-1185">Reference proteome</keyword>
<evidence type="ECO:0008006" key="4">
    <source>
        <dbReference type="Google" id="ProtNLM"/>
    </source>
</evidence>
<name>A0ABQ9HA75_9NEOP</name>
<organism evidence="2 3">
    <name type="scientific">Dryococelus australis</name>
    <dbReference type="NCBI Taxonomy" id="614101"/>
    <lineage>
        <taxon>Eukaryota</taxon>
        <taxon>Metazoa</taxon>
        <taxon>Ecdysozoa</taxon>
        <taxon>Arthropoda</taxon>
        <taxon>Hexapoda</taxon>
        <taxon>Insecta</taxon>
        <taxon>Pterygota</taxon>
        <taxon>Neoptera</taxon>
        <taxon>Polyneoptera</taxon>
        <taxon>Phasmatodea</taxon>
        <taxon>Verophasmatodea</taxon>
        <taxon>Anareolatae</taxon>
        <taxon>Phasmatidae</taxon>
        <taxon>Eurycanthinae</taxon>
        <taxon>Dryococelus</taxon>
    </lineage>
</organism>